<evidence type="ECO:0000313" key="2">
    <source>
        <dbReference type="WBParaSite" id="JU765_v2.g9842.t1"/>
    </source>
</evidence>
<dbReference type="WBParaSite" id="JU765_v2.g9842.t1">
    <property type="protein sequence ID" value="JU765_v2.g9842.t1"/>
    <property type="gene ID" value="JU765_v2.g9842"/>
</dbReference>
<name>A0AC34RSF2_9BILA</name>
<evidence type="ECO:0000313" key="1">
    <source>
        <dbReference type="Proteomes" id="UP000887576"/>
    </source>
</evidence>
<reference evidence="2" key="1">
    <citation type="submission" date="2022-11" db="UniProtKB">
        <authorList>
            <consortium name="WormBaseParasite"/>
        </authorList>
    </citation>
    <scope>IDENTIFICATION</scope>
</reference>
<proteinExistence type="predicted"/>
<organism evidence="1 2">
    <name type="scientific">Panagrolaimus sp. JU765</name>
    <dbReference type="NCBI Taxonomy" id="591449"/>
    <lineage>
        <taxon>Eukaryota</taxon>
        <taxon>Metazoa</taxon>
        <taxon>Ecdysozoa</taxon>
        <taxon>Nematoda</taxon>
        <taxon>Chromadorea</taxon>
        <taxon>Rhabditida</taxon>
        <taxon>Tylenchina</taxon>
        <taxon>Panagrolaimomorpha</taxon>
        <taxon>Panagrolaimoidea</taxon>
        <taxon>Panagrolaimidae</taxon>
        <taxon>Panagrolaimus</taxon>
    </lineage>
</organism>
<accession>A0AC34RSF2</accession>
<dbReference type="Proteomes" id="UP000887576">
    <property type="component" value="Unplaced"/>
</dbReference>
<sequence length="90" mass="10432">MIRPVKFQLFCCMGRRRLQVSIDGSRRRCLSGYPASTPKTVQSFDVQTKFEQFCSNAETKLPNTFQVKEAEVENHINKYILPGTIVYKQK</sequence>
<protein>
    <submittedName>
        <fullName evidence="2">Uncharacterized protein</fullName>
    </submittedName>
</protein>